<dbReference type="AlphaFoldDB" id="A0ABD0VKA2"/>
<comment type="caution">
    <text evidence="1">The sequence shown here is derived from an EMBL/GenBank/DDBJ whole genome shotgun (WGS) entry which is preliminary data.</text>
</comment>
<evidence type="ECO:0000313" key="2">
    <source>
        <dbReference type="Proteomes" id="UP001552299"/>
    </source>
</evidence>
<protein>
    <submittedName>
        <fullName evidence="1">Uncharacterized protein</fullName>
    </submittedName>
</protein>
<keyword evidence="2" id="KW-1185">Reference proteome</keyword>
<proteinExistence type="predicted"/>
<gene>
    <name evidence="1" type="ORF">M5K25_007216</name>
</gene>
<sequence>MRHSLIHEQCDANIDVAIFTNLNGMDRKITSSRFNFHRTLRIELINNQLVLASLIVISKHDTHVEVLLRHPFFIISFEVWYESSYDILSSLNLLRLADGGGVDDGPDQDPMVPSSRVIVVPGLLSQRRWSTQPDRRILVGSHGLHRPRVPRRPKVGFDAIGELTGSGHSRNLVVSFGGKLPSFEGPGHNRLPAVPFSDKTVS</sequence>
<reference evidence="1 2" key="1">
    <citation type="journal article" date="2024" name="Plant Biotechnol. J.">
        <title>Dendrobium thyrsiflorum genome and its molecular insights into genes involved in important horticultural traits.</title>
        <authorList>
            <person name="Chen B."/>
            <person name="Wang J.Y."/>
            <person name="Zheng P.J."/>
            <person name="Li K.L."/>
            <person name="Liang Y.M."/>
            <person name="Chen X.F."/>
            <person name="Zhang C."/>
            <person name="Zhao X."/>
            <person name="He X."/>
            <person name="Zhang G.Q."/>
            <person name="Liu Z.J."/>
            <person name="Xu Q."/>
        </authorList>
    </citation>
    <scope>NUCLEOTIDE SEQUENCE [LARGE SCALE GENOMIC DNA]</scope>
    <source>
        <strain evidence="1">GZMU011</strain>
    </source>
</reference>
<dbReference type="EMBL" id="JANQDX010000006">
    <property type="protein sequence ID" value="KAL0923171.1"/>
    <property type="molecule type" value="Genomic_DNA"/>
</dbReference>
<name>A0ABD0VKA2_DENTH</name>
<organism evidence="1 2">
    <name type="scientific">Dendrobium thyrsiflorum</name>
    <name type="common">Pinecone-like raceme dendrobium</name>
    <name type="synonym">Orchid</name>
    <dbReference type="NCBI Taxonomy" id="117978"/>
    <lineage>
        <taxon>Eukaryota</taxon>
        <taxon>Viridiplantae</taxon>
        <taxon>Streptophyta</taxon>
        <taxon>Embryophyta</taxon>
        <taxon>Tracheophyta</taxon>
        <taxon>Spermatophyta</taxon>
        <taxon>Magnoliopsida</taxon>
        <taxon>Liliopsida</taxon>
        <taxon>Asparagales</taxon>
        <taxon>Orchidaceae</taxon>
        <taxon>Epidendroideae</taxon>
        <taxon>Malaxideae</taxon>
        <taxon>Dendrobiinae</taxon>
        <taxon>Dendrobium</taxon>
    </lineage>
</organism>
<accession>A0ABD0VKA2</accession>
<dbReference type="Proteomes" id="UP001552299">
    <property type="component" value="Unassembled WGS sequence"/>
</dbReference>
<evidence type="ECO:0000313" key="1">
    <source>
        <dbReference type="EMBL" id="KAL0923171.1"/>
    </source>
</evidence>